<protein>
    <submittedName>
        <fullName evidence="3">ANTAR domain-containing protein</fullName>
    </submittedName>
</protein>
<dbReference type="SUPFAM" id="SSF52172">
    <property type="entry name" value="CheY-like"/>
    <property type="match status" value="1"/>
</dbReference>
<evidence type="ECO:0000313" key="4">
    <source>
        <dbReference type="Proteomes" id="UP000326464"/>
    </source>
</evidence>
<dbReference type="SMART" id="SM01012">
    <property type="entry name" value="ANTAR"/>
    <property type="match status" value="1"/>
</dbReference>
<dbReference type="Proteomes" id="UP000326464">
    <property type="component" value="Unassembled WGS sequence"/>
</dbReference>
<sequence>MVRATRRYEASADERSERMHMMDRPDELDPSQPLGPYTPSTGHIGNEDRAEARMTDPAVTRTAHLTAESAEPSQTDRPADVGSVCPTGTFTYQLATGELQWSDETYTIHGYHRGEIVPTYELGRSHVLPHQREQGQAFWEDVVALGGPLSTYLTLEDAAGRFHQVLVTGNTISEHGDVTAISGLLVDLTASIRDDSHRLAHEAVAASARARSIIEQAKGIIMGQTGISAEDAFRLLSRRSQNTNRKVNEVARTIVNSTSHINEADTHALFAARAILDTF</sequence>
<reference evidence="4" key="1">
    <citation type="submission" date="2019-07" db="EMBL/GenBank/DDBJ databases">
        <title>Arthrobacter KR32 sp. nov., isolated from mountain cheese made of cows milk.</title>
        <authorList>
            <person name="Flegler A."/>
        </authorList>
    </citation>
    <scope>NUCLEOTIDE SEQUENCE [LARGE SCALE GENOMIC DNA]</scope>
    <source>
        <strain evidence="4">KR32</strain>
    </source>
</reference>
<dbReference type="InterPro" id="IPR036388">
    <property type="entry name" value="WH-like_DNA-bd_sf"/>
</dbReference>
<keyword evidence="4" id="KW-1185">Reference proteome</keyword>
<dbReference type="AlphaFoldDB" id="A0A7X1NPX4"/>
<dbReference type="InterPro" id="IPR005561">
    <property type="entry name" value="ANTAR"/>
</dbReference>
<organism evidence="3 4">
    <name type="scientific">Arthrobacter bussei</name>
    <dbReference type="NCBI Taxonomy" id="2594179"/>
    <lineage>
        <taxon>Bacteria</taxon>
        <taxon>Bacillati</taxon>
        <taxon>Actinomycetota</taxon>
        <taxon>Actinomycetes</taxon>
        <taxon>Micrococcales</taxon>
        <taxon>Micrococcaceae</taxon>
        <taxon>Arthrobacter</taxon>
    </lineage>
</organism>
<evidence type="ECO:0000259" key="2">
    <source>
        <dbReference type="PROSITE" id="PS50921"/>
    </source>
</evidence>
<proteinExistence type="predicted"/>
<dbReference type="OrthoDB" id="3787288at2"/>
<dbReference type="SUPFAM" id="SSF55785">
    <property type="entry name" value="PYP-like sensor domain (PAS domain)"/>
    <property type="match status" value="1"/>
</dbReference>
<accession>A0A7X1NPX4</accession>
<feature type="compositionally biased region" description="Basic and acidic residues" evidence="1">
    <location>
        <begin position="1"/>
        <end position="27"/>
    </location>
</feature>
<comment type="caution">
    <text evidence="3">The sequence shown here is derived from an EMBL/GenBank/DDBJ whole genome shotgun (WGS) entry which is preliminary data.</text>
</comment>
<feature type="compositionally biased region" description="Basic and acidic residues" evidence="1">
    <location>
        <begin position="45"/>
        <end position="54"/>
    </location>
</feature>
<feature type="domain" description="ANTAR" evidence="2">
    <location>
        <begin position="194"/>
        <end position="255"/>
    </location>
</feature>
<dbReference type="Gene3D" id="1.10.10.10">
    <property type="entry name" value="Winged helix-like DNA-binding domain superfamily/Winged helix DNA-binding domain"/>
    <property type="match status" value="1"/>
</dbReference>
<dbReference type="EMBL" id="VJXX01000002">
    <property type="protein sequence ID" value="MPY10727.1"/>
    <property type="molecule type" value="Genomic_DNA"/>
</dbReference>
<evidence type="ECO:0000313" key="3">
    <source>
        <dbReference type="EMBL" id="MPY10727.1"/>
    </source>
</evidence>
<dbReference type="Pfam" id="PF08447">
    <property type="entry name" value="PAS_3"/>
    <property type="match status" value="1"/>
</dbReference>
<dbReference type="InterPro" id="IPR013655">
    <property type="entry name" value="PAS_fold_3"/>
</dbReference>
<evidence type="ECO:0000256" key="1">
    <source>
        <dbReference type="SAM" id="MobiDB-lite"/>
    </source>
</evidence>
<dbReference type="GO" id="GO:0003723">
    <property type="term" value="F:RNA binding"/>
    <property type="evidence" value="ECO:0007669"/>
    <property type="project" value="InterPro"/>
</dbReference>
<feature type="region of interest" description="Disordered" evidence="1">
    <location>
        <begin position="1"/>
        <end position="54"/>
    </location>
</feature>
<dbReference type="PROSITE" id="PS50921">
    <property type="entry name" value="ANTAR"/>
    <property type="match status" value="1"/>
</dbReference>
<gene>
    <name evidence="3" type="ORF">FNH21_08340</name>
</gene>
<name>A0A7X1NPX4_9MICC</name>
<dbReference type="InterPro" id="IPR011006">
    <property type="entry name" value="CheY-like_superfamily"/>
</dbReference>
<dbReference type="Gene3D" id="3.30.450.20">
    <property type="entry name" value="PAS domain"/>
    <property type="match status" value="1"/>
</dbReference>
<dbReference type="Pfam" id="PF03861">
    <property type="entry name" value="ANTAR"/>
    <property type="match status" value="1"/>
</dbReference>
<dbReference type="InterPro" id="IPR035965">
    <property type="entry name" value="PAS-like_dom_sf"/>
</dbReference>